<evidence type="ECO:0000313" key="2">
    <source>
        <dbReference type="Proteomes" id="UP000072867"/>
    </source>
</evidence>
<evidence type="ECO:0008006" key="3">
    <source>
        <dbReference type="Google" id="ProtNLM"/>
    </source>
</evidence>
<dbReference type="PATRIC" id="fig|33051.3.peg.1021"/>
<reference evidence="1 2" key="1">
    <citation type="journal article" date="2016" name="Front. Microbiol.">
        <title>Genomic Resource of Rice Seed Associated Bacteria.</title>
        <authorList>
            <person name="Midha S."/>
            <person name="Bansal K."/>
            <person name="Sharma S."/>
            <person name="Kumar N."/>
            <person name="Patil P.P."/>
            <person name="Chaudhry V."/>
            <person name="Patil P.B."/>
        </authorList>
    </citation>
    <scope>NUCLEOTIDE SEQUENCE [LARGE SCALE GENOMIC DNA]</scope>
    <source>
        <strain evidence="1 2">NS319</strain>
    </source>
</reference>
<name>A0A147I576_9SPHN</name>
<sequence length="69" mass="7968">MTRDHQFQARLRAWNALPDRDRVIFASVRIDRLDYDEAASRHDCTAQDVEQVIVRVLVALMEAQDDAPS</sequence>
<dbReference type="RefSeq" id="WP_058732323.1">
    <property type="nucleotide sequence ID" value="NZ_LDTD01000016.1"/>
</dbReference>
<dbReference type="Proteomes" id="UP000072867">
    <property type="component" value="Unassembled WGS sequence"/>
</dbReference>
<gene>
    <name evidence="1" type="ORF">NS319_02875</name>
</gene>
<dbReference type="EMBL" id="LDTD01000016">
    <property type="protein sequence ID" value="KTT73740.1"/>
    <property type="molecule type" value="Genomic_DNA"/>
</dbReference>
<dbReference type="AlphaFoldDB" id="A0A147I576"/>
<comment type="caution">
    <text evidence="1">The sequence shown here is derived from an EMBL/GenBank/DDBJ whole genome shotgun (WGS) entry which is preliminary data.</text>
</comment>
<dbReference type="Gene3D" id="1.10.10.10">
    <property type="entry name" value="Winged helix-like DNA-binding domain superfamily/Winged helix DNA-binding domain"/>
    <property type="match status" value="1"/>
</dbReference>
<proteinExistence type="predicted"/>
<evidence type="ECO:0000313" key="1">
    <source>
        <dbReference type="EMBL" id="KTT73740.1"/>
    </source>
</evidence>
<dbReference type="SUPFAM" id="SSF88659">
    <property type="entry name" value="Sigma3 and sigma4 domains of RNA polymerase sigma factors"/>
    <property type="match status" value="1"/>
</dbReference>
<protein>
    <recommendedName>
        <fullName evidence="3">RNA polymerase sigma factor 70 region 4 type 2 domain-containing protein</fullName>
    </recommendedName>
</protein>
<accession>A0A147I576</accession>
<organism evidence="1 2">
    <name type="scientific">Sphingomonas sanguinis</name>
    <dbReference type="NCBI Taxonomy" id="33051"/>
    <lineage>
        <taxon>Bacteria</taxon>
        <taxon>Pseudomonadati</taxon>
        <taxon>Pseudomonadota</taxon>
        <taxon>Alphaproteobacteria</taxon>
        <taxon>Sphingomonadales</taxon>
        <taxon>Sphingomonadaceae</taxon>
        <taxon>Sphingomonas</taxon>
    </lineage>
</organism>
<dbReference type="InterPro" id="IPR013324">
    <property type="entry name" value="RNA_pol_sigma_r3/r4-like"/>
</dbReference>
<dbReference type="InterPro" id="IPR036388">
    <property type="entry name" value="WH-like_DNA-bd_sf"/>
</dbReference>